<sequence>MNKLPAKTLLTVFICLTAFCGAAYSQANYRKIDNYKPFYGWAHHFPQDYMILRQFDNEGKNYLLLVNPQTLETRIDERSFYDVKPMDVAAARDFFKSTPYQKALRRAEKQSVTIQDAGIESGLPKETGINLTADLCPSHRPLDRRIFTDIFNEFKKVERPVPVALSVTGVWMRQHPQDLDWLKQMQQKHEIYITWINHSFNHHVSLKAPLKENFLLEPGTNISYEVLETEKAMLKNGLLPSVFFRFPGLVSDQQLVYKITDFGLIPIGTDAWLAKGQQPQAGSIVLIHGNGNEPTGVNDFIKLLQSKTRSIAGKQWLLYDLRESVDEEFEGSK</sequence>
<keyword evidence="1" id="KW-0732">Signal</keyword>
<feature type="signal peptide" evidence="1">
    <location>
        <begin position="1"/>
        <end position="27"/>
    </location>
</feature>
<gene>
    <name evidence="2" type="ORF">SAMN05216464_104159</name>
</gene>
<protein>
    <recommendedName>
        <fullName evidence="4">Polysaccharide deacetylase</fullName>
    </recommendedName>
</protein>
<evidence type="ECO:0000256" key="1">
    <source>
        <dbReference type="SAM" id="SignalP"/>
    </source>
</evidence>
<feature type="chain" id="PRO_5011752559" description="Polysaccharide deacetylase" evidence="1">
    <location>
        <begin position="28"/>
        <end position="333"/>
    </location>
</feature>
<dbReference type="AlphaFoldDB" id="A0A1G7AM75"/>
<keyword evidence="3" id="KW-1185">Reference proteome</keyword>
<reference evidence="2 3" key="1">
    <citation type="submission" date="2016-10" db="EMBL/GenBank/DDBJ databases">
        <authorList>
            <person name="de Groot N.N."/>
        </authorList>
    </citation>
    <scope>NUCLEOTIDE SEQUENCE [LARGE SCALE GENOMIC DNA]</scope>
    <source>
        <strain evidence="2 3">47C3B</strain>
    </source>
</reference>
<evidence type="ECO:0000313" key="2">
    <source>
        <dbReference type="EMBL" id="SDE15577.1"/>
    </source>
</evidence>
<dbReference type="SUPFAM" id="SSF88713">
    <property type="entry name" value="Glycoside hydrolase/deacetylase"/>
    <property type="match status" value="1"/>
</dbReference>
<organism evidence="2 3">
    <name type="scientific">Mucilaginibacter pineti</name>
    <dbReference type="NCBI Taxonomy" id="1391627"/>
    <lineage>
        <taxon>Bacteria</taxon>
        <taxon>Pseudomonadati</taxon>
        <taxon>Bacteroidota</taxon>
        <taxon>Sphingobacteriia</taxon>
        <taxon>Sphingobacteriales</taxon>
        <taxon>Sphingobacteriaceae</taxon>
        <taxon>Mucilaginibacter</taxon>
    </lineage>
</organism>
<evidence type="ECO:0008006" key="4">
    <source>
        <dbReference type="Google" id="ProtNLM"/>
    </source>
</evidence>
<dbReference type="RefSeq" id="WP_240315220.1">
    <property type="nucleotide sequence ID" value="NZ_FNAI01000004.1"/>
</dbReference>
<dbReference type="EMBL" id="FNAI01000004">
    <property type="protein sequence ID" value="SDE15577.1"/>
    <property type="molecule type" value="Genomic_DNA"/>
</dbReference>
<dbReference type="STRING" id="1391627.SAMN05216464_104159"/>
<dbReference type="CDD" id="cd10963">
    <property type="entry name" value="CE4_RC0012_like"/>
    <property type="match status" value="1"/>
</dbReference>
<accession>A0A1G7AM75</accession>
<dbReference type="Proteomes" id="UP000199072">
    <property type="component" value="Unassembled WGS sequence"/>
</dbReference>
<dbReference type="GO" id="GO:0005975">
    <property type="term" value="P:carbohydrate metabolic process"/>
    <property type="evidence" value="ECO:0007669"/>
    <property type="project" value="InterPro"/>
</dbReference>
<proteinExistence type="predicted"/>
<dbReference type="Gene3D" id="3.20.20.370">
    <property type="entry name" value="Glycoside hydrolase/deacetylase"/>
    <property type="match status" value="1"/>
</dbReference>
<evidence type="ECO:0000313" key="3">
    <source>
        <dbReference type="Proteomes" id="UP000199072"/>
    </source>
</evidence>
<dbReference type="InterPro" id="IPR011330">
    <property type="entry name" value="Glyco_hydro/deAcase_b/a-brl"/>
</dbReference>
<name>A0A1G7AM75_9SPHI</name>